<organism evidence="3 4">
    <name type="scientific">Moesziomyces aphidis</name>
    <name type="common">Pseudozyma aphidis</name>
    <dbReference type="NCBI Taxonomy" id="84754"/>
    <lineage>
        <taxon>Eukaryota</taxon>
        <taxon>Fungi</taxon>
        <taxon>Dikarya</taxon>
        <taxon>Basidiomycota</taxon>
        <taxon>Ustilaginomycotina</taxon>
        <taxon>Ustilaginomycetes</taxon>
        <taxon>Ustilaginales</taxon>
        <taxon>Ustilaginaceae</taxon>
        <taxon>Moesziomyces</taxon>
    </lineage>
</organism>
<evidence type="ECO:0000313" key="4">
    <source>
        <dbReference type="Proteomes" id="UP000019462"/>
    </source>
</evidence>
<feature type="compositionally biased region" description="Low complexity" evidence="2">
    <location>
        <begin position="164"/>
        <end position="186"/>
    </location>
</feature>
<evidence type="ECO:0000256" key="1">
    <source>
        <dbReference type="SAM" id="Coils"/>
    </source>
</evidence>
<sequence length="1208" mass="137053">MEVFTDLLHVNPDHHREELALLGREGSGTAWRPAIPWPLPVSSSTEGDTLFFPDFRDQDCPEDRLDEQGYRDLALSYSFINYRGRHVLKVEPDTQKELFRTSFVWNLPFNEEIRQRILRGPPDVSSKMAWTIPTLRANASKDLAKRVFPDPAGPQAQEAAQDDSVSTSSSSLTPVSASPRPSSPRRQVTGLNEGRLIKNERERVRVGWKDDTGAHFWATLPLTLGSLHLAIFRSIGASTSFRVDFQDRRFNKSVGRRVGPILEARIRAFVEASPDYATLDGDAETFADFFISLTGEYRASFESPSAYEDLVFKLRAVHNRQSPKRKGDIIFVNDVRGRLSHKSVFVEDGQRKGSFISVRMDDRFRDMYLPRLADILFSLNVTLHISVEEQEGQSIEQQEDRMLHVLVSRALRCLLYYPVAHRLTTTTYEEALHIATEWMDILSMRSPQRPRLLQYVVRDTQPPIYAVQLPAPHDEARTTLSVHLVTRHPDQASAAATSDRIEDYLHDRRLGALDPHDCFGCWYLIDGPGELVSTYWGGGTIPGVTFNGLRLLDVVNARGLDLYRCALPGLAQDHKGCDSGGMHLCIRAGSGAQSRSRPFESDLRDLVPHEGRGPLKCHVLYTFSLCWYHQAVRSSLYAVATDRFFEVRWSSWSDVQTPVDGAQPPLSLDVLKSVVLPTHIKTAPVLTSHQDRASIVRFWLHGGDVLGQLKLESLLCEYRGVPGSVFDCRLLLNTNTRSLRDRRDLYRAALPSVDKEVHFLRDGSQHVKGNLKITDLQHNLAKGHAFLPFHADLLELSLVCHQLISPLFPAKAEAMRRFVEATLSDDWQVKCSQFFVSHAQRRTHSKGLRQRSDEAFFQMAGANLIRGPPRRLVTAALRSADIEEAEREFEELDDEMVSGEFEVVEPLNILDLKEERKEMEVDDADEGRWTTRAVNPAFLQRTTQEAALKVIKEMEAHFGETSGCRDMQGFARNRAGLPVLVGDESWNWQKLMRFYADRLERSFVCEQARPVAADQGDKGPIDDVTGTHAHLSGYEQRSPVTLLLTHYHQQLKYGTGRRCHLTGLALVAEVGHPLKISLGHRVHGWKMWHGWSAQVPQSFSQFCEEANNVVFESWWANSWRRGWRCLRASLPRRLLWALDWLEAASMCDVVKHFTHDELETIRLHYENGGTEAAPSFEWTVGTDPLVDINVLSPAEQSIVWQRVYGSRT</sequence>
<dbReference type="OrthoDB" id="10511495at2759"/>
<dbReference type="AlphaFoldDB" id="W3VUH9"/>
<gene>
    <name evidence="3" type="ORF">PaG_00907</name>
</gene>
<feature type="region of interest" description="Disordered" evidence="2">
    <location>
        <begin position="146"/>
        <end position="192"/>
    </location>
</feature>
<keyword evidence="4" id="KW-1185">Reference proteome</keyword>
<comment type="caution">
    <text evidence="3">The sequence shown here is derived from an EMBL/GenBank/DDBJ whole genome shotgun (WGS) entry which is preliminary data.</text>
</comment>
<proteinExistence type="predicted"/>
<dbReference type="Proteomes" id="UP000019462">
    <property type="component" value="Unassembled WGS sequence"/>
</dbReference>
<reference evidence="3 4" key="1">
    <citation type="journal article" date="2014" name="Genome Announc.">
        <title>Genome sequence of the basidiomycetous fungus Pseudozyma aphidis DSM70725, an efficient producer of biosurfactant mannosylerythritol lipids.</title>
        <authorList>
            <person name="Lorenz S."/>
            <person name="Guenther M."/>
            <person name="Grumaz C."/>
            <person name="Rupp S."/>
            <person name="Zibek S."/>
            <person name="Sohn K."/>
        </authorList>
    </citation>
    <scope>NUCLEOTIDE SEQUENCE [LARGE SCALE GENOMIC DNA]</scope>
    <source>
        <strain evidence="4">ATCC 32657 / CBS 517.83 / DSM 70725 / JCM 10318 / NBRC 10182 / NRRL Y-7954 / St-0401</strain>
    </source>
</reference>
<evidence type="ECO:0000256" key="2">
    <source>
        <dbReference type="SAM" id="MobiDB-lite"/>
    </source>
</evidence>
<accession>W3VUH9</accession>
<name>W3VUH9_MOEAP</name>
<protein>
    <submittedName>
        <fullName evidence="3">Uncharacterized protein</fullName>
    </submittedName>
</protein>
<dbReference type="HOGENOM" id="CLU_270026_0_0_1"/>
<evidence type="ECO:0000313" key="3">
    <source>
        <dbReference type="EMBL" id="ETS64451.1"/>
    </source>
</evidence>
<keyword evidence="1" id="KW-0175">Coiled coil</keyword>
<feature type="coiled-coil region" evidence="1">
    <location>
        <begin position="875"/>
        <end position="902"/>
    </location>
</feature>
<dbReference type="EMBL" id="AWNI01000005">
    <property type="protein sequence ID" value="ETS64451.1"/>
    <property type="molecule type" value="Genomic_DNA"/>
</dbReference>